<name>A0A174DQW4_9FIRM</name>
<keyword evidence="1" id="KW-0472">Membrane</keyword>
<evidence type="ECO:0000256" key="1">
    <source>
        <dbReference type="SAM" id="Phobius"/>
    </source>
</evidence>
<gene>
    <name evidence="2" type="ORF">ERS852456_02100</name>
</gene>
<feature type="transmembrane region" description="Helical" evidence="1">
    <location>
        <begin position="7"/>
        <end position="26"/>
    </location>
</feature>
<reference evidence="2 3" key="1">
    <citation type="submission" date="2015-09" db="EMBL/GenBank/DDBJ databases">
        <authorList>
            <consortium name="Pathogen Informatics"/>
        </authorList>
    </citation>
    <scope>NUCLEOTIDE SEQUENCE [LARGE SCALE GENOMIC DNA]</scope>
    <source>
        <strain evidence="2 3">2789STDY5834841</strain>
    </source>
</reference>
<evidence type="ECO:0000313" key="3">
    <source>
        <dbReference type="Proteomes" id="UP000095787"/>
    </source>
</evidence>
<proteinExistence type="predicted"/>
<evidence type="ECO:0000313" key="2">
    <source>
        <dbReference type="EMBL" id="CUO27863.1"/>
    </source>
</evidence>
<dbReference type="EMBL" id="CYZO01000029">
    <property type="protein sequence ID" value="CUO27863.1"/>
    <property type="molecule type" value="Genomic_DNA"/>
</dbReference>
<keyword evidence="1" id="KW-1133">Transmembrane helix</keyword>
<dbReference type="Proteomes" id="UP000095787">
    <property type="component" value="Unassembled WGS sequence"/>
</dbReference>
<organism evidence="2 3">
    <name type="scientific">[Ruminococcus] torques</name>
    <dbReference type="NCBI Taxonomy" id="33039"/>
    <lineage>
        <taxon>Bacteria</taxon>
        <taxon>Bacillati</taxon>
        <taxon>Bacillota</taxon>
        <taxon>Clostridia</taxon>
        <taxon>Lachnospirales</taxon>
        <taxon>Lachnospiraceae</taxon>
        <taxon>Mediterraneibacter</taxon>
    </lineage>
</organism>
<keyword evidence="1" id="KW-0812">Transmembrane</keyword>
<sequence length="69" mass="7729">MNIKKELLEAFFLIILFLFIIAQLVLPETGIGGVLNEGSMAILFFGIGIFCICSIVKKRKRKNPLLFLA</sequence>
<feature type="transmembrane region" description="Helical" evidence="1">
    <location>
        <begin position="38"/>
        <end position="56"/>
    </location>
</feature>
<protein>
    <submittedName>
        <fullName evidence="2">Uncharacterized protein</fullName>
    </submittedName>
</protein>
<dbReference type="AlphaFoldDB" id="A0A174DQW4"/>
<accession>A0A174DQW4</accession>